<dbReference type="InterPro" id="IPR000160">
    <property type="entry name" value="GGDEF_dom"/>
</dbReference>
<gene>
    <name evidence="2" type="ORF">ACFPYN_00620</name>
</gene>
<dbReference type="RefSeq" id="WP_377731939.1">
    <property type="nucleotide sequence ID" value="NZ_JBHSRI010000002.1"/>
</dbReference>
<evidence type="ECO:0000259" key="1">
    <source>
        <dbReference type="PROSITE" id="PS50887"/>
    </source>
</evidence>
<organism evidence="2 3">
    <name type="scientific">Paenisporosarcina macmurdoensis</name>
    <dbReference type="NCBI Taxonomy" id="212659"/>
    <lineage>
        <taxon>Bacteria</taxon>
        <taxon>Bacillati</taxon>
        <taxon>Bacillota</taxon>
        <taxon>Bacilli</taxon>
        <taxon>Bacillales</taxon>
        <taxon>Caryophanaceae</taxon>
        <taxon>Paenisporosarcina</taxon>
    </lineage>
</organism>
<comment type="caution">
    <text evidence="2">The sequence shown here is derived from an EMBL/GenBank/DDBJ whole genome shotgun (WGS) entry which is preliminary data.</text>
</comment>
<feature type="domain" description="GGDEF" evidence="1">
    <location>
        <begin position="37"/>
        <end position="76"/>
    </location>
</feature>
<protein>
    <recommendedName>
        <fullName evidence="1">GGDEF domain-containing protein</fullName>
    </recommendedName>
</protein>
<keyword evidence="3" id="KW-1185">Reference proteome</keyword>
<proteinExistence type="predicted"/>
<evidence type="ECO:0000313" key="3">
    <source>
        <dbReference type="Proteomes" id="UP001596170"/>
    </source>
</evidence>
<reference evidence="3" key="1">
    <citation type="journal article" date="2019" name="Int. J. Syst. Evol. Microbiol.">
        <title>The Global Catalogue of Microorganisms (GCM) 10K type strain sequencing project: providing services to taxonomists for standard genome sequencing and annotation.</title>
        <authorList>
            <consortium name="The Broad Institute Genomics Platform"/>
            <consortium name="The Broad Institute Genome Sequencing Center for Infectious Disease"/>
            <person name="Wu L."/>
            <person name="Ma J."/>
        </authorList>
    </citation>
    <scope>NUCLEOTIDE SEQUENCE [LARGE SCALE GENOMIC DNA]</scope>
    <source>
        <strain evidence="3">CCUG 54527</strain>
    </source>
</reference>
<accession>A0ABW1L3N4</accession>
<evidence type="ECO:0000313" key="2">
    <source>
        <dbReference type="EMBL" id="MFC6037943.1"/>
    </source>
</evidence>
<dbReference type="EMBL" id="JBHSRI010000002">
    <property type="protein sequence ID" value="MFC6037943.1"/>
    <property type="molecule type" value="Genomic_DNA"/>
</dbReference>
<dbReference type="Proteomes" id="UP001596170">
    <property type="component" value="Unassembled WGS sequence"/>
</dbReference>
<name>A0ABW1L3N4_9BACL</name>
<sequence length="76" mass="8634">MSASFSQMKINSDEFNWRNEQGLLTYNNLPAIIIWNQGLEILMMSIDEIAGEEKTNEILTAFGKRLGVMVSQSYSD</sequence>
<dbReference type="PROSITE" id="PS50887">
    <property type="entry name" value="GGDEF"/>
    <property type="match status" value="1"/>
</dbReference>